<comment type="caution">
    <text evidence="2">The sequence shown here is derived from an EMBL/GenBank/DDBJ whole genome shotgun (WGS) entry which is preliminary data.</text>
</comment>
<protein>
    <recommendedName>
        <fullName evidence="1">Nitroreductase domain-containing protein</fullName>
    </recommendedName>
</protein>
<evidence type="ECO:0000259" key="1">
    <source>
        <dbReference type="Pfam" id="PF00881"/>
    </source>
</evidence>
<reference evidence="2" key="1">
    <citation type="submission" date="2021-03" db="EMBL/GenBank/DDBJ databases">
        <title>Antimicrobial resistance genes in bacteria isolated from Japanese honey, and their potential for conferring macrolide and lincosamide resistance in the American foulbrood pathogen Paenibacillus larvae.</title>
        <authorList>
            <person name="Okamoto M."/>
            <person name="Kumagai M."/>
            <person name="Kanamori H."/>
            <person name="Takamatsu D."/>
        </authorList>
    </citation>
    <scope>NUCLEOTIDE SEQUENCE</scope>
    <source>
        <strain evidence="2">J2TS6</strain>
    </source>
</reference>
<dbReference type="GO" id="GO:0016491">
    <property type="term" value="F:oxidoreductase activity"/>
    <property type="evidence" value="ECO:0007669"/>
    <property type="project" value="InterPro"/>
</dbReference>
<organism evidence="2 3">
    <name type="scientific">Paenibacillus albilobatus</name>
    <dbReference type="NCBI Taxonomy" id="2716884"/>
    <lineage>
        <taxon>Bacteria</taxon>
        <taxon>Bacillati</taxon>
        <taxon>Bacillota</taxon>
        <taxon>Bacilli</taxon>
        <taxon>Bacillales</taxon>
        <taxon>Paenibacillaceae</taxon>
        <taxon>Paenibacillus</taxon>
    </lineage>
</organism>
<keyword evidence="3" id="KW-1185">Reference proteome</keyword>
<dbReference type="EMBL" id="BORQ01000003">
    <property type="protein sequence ID" value="GIO31326.1"/>
    <property type="molecule type" value="Genomic_DNA"/>
</dbReference>
<gene>
    <name evidence="2" type="ORF">J2TS6_24670</name>
</gene>
<evidence type="ECO:0000313" key="2">
    <source>
        <dbReference type="EMBL" id="GIO31326.1"/>
    </source>
</evidence>
<dbReference type="Gene3D" id="3.40.109.10">
    <property type="entry name" value="NADH Oxidase"/>
    <property type="match status" value="1"/>
</dbReference>
<dbReference type="InterPro" id="IPR029479">
    <property type="entry name" value="Nitroreductase"/>
</dbReference>
<dbReference type="AlphaFoldDB" id="A0A919XEM7"/>
<dbReference type="Pfam" id="PF00881">
    <property type="entry name" value="Nitroreductase"/>
    <property type="match status" value="1"/>
</dbReference>
<proteinExistence type="predicted"/>
<evidence type="ECO:0000313" key="3">
    <source>
        <dbReference type="Proteomes" id="UP000679779"/>
    </source>
</evidence>
<sequence>MNMTKRNPGFYEVLHGRRAIKKYDPEVKISHEELSQILAEATLAP</sequence>
<dbReference type="SUPFAM" id="SSF55469">
    <property type="entry name" value="FMN-dependent nitroreductase-like"/>
    <property type="match status" value="1"/>
</dbReference>
<accession>A0A919XEM7</accession>
<dbReference type="InterPro" id="IPR000415">
    <property type="entry name" value="Nitroreductase-like"/>
</dbReference>
<feature type="domain" description="Nitroreductase" evidence="1">
    <location>
        <begin position="16"/>
        <end position="45"/>
    </location>
</feature>
<name>A0A919XEM7_9BACL</name>
<dbReference type="Proteomes" id="UP000679779">
    <property type="component" value="Unassembled WGS sequence"/>
</dbReference>